<dbReference type="Pfam" id="PF07717">
    <property type="entry name" value="OB_NTP_bind"/>
    <property type="match status" value="1"/>
</dbReference>
<dbReference type="Pfam" id="PF21010">
    <property type="entry name" value="HA2_C"/>
    <property type="match status" value="1"/>
</dbReference>
<dbReference type="Proteomes" id="UP000562322">
    <property type="component" value="Unassembled WGS sequence"/>
</dbReference>
<keyword evidence="6" id="KW-1133">Transmembrane helix</keyword>
<dbReference type="Pfam" id="PF24485">
    <property type="entry name" value="zf-C2H2_DHX34"/>
    <property type="match status" value="1"/>
</dbReference>
<keyword evidence="3 9" id="KW-0347">Helicase</keyword>
<feature type="non-terminal residue" evidence="9">
    <location>
        <position position="881"/>
    </location>
</feature>
<dbReference type="EMBL" id="VXAV01000893">
    <property type="protein sequence ID" value="NXL83780.1"/>
    <property type="molecule type" value="Genomic_DNA"/>
</dbReference>
<keyword evidence="4" id="KW-0067">ATP-binding</keyword>
<feature type="compositionally biased region" description="Basic and acidic residues" evidence="5">
    <location>
        <begin position="484"/>
        <end position="495"/>
    </location>
</feature>
<dbReference type="SUPFAM" id="SSF52540">
    <property type="entry name" value="P-loop containing nucleoside triphosphate hydrolases"/>
    <property type="match status" value="1"/>
</dbReference>
<dbReference type="SMART" id="SM00847">
    <property type="entry name" value="HA2"/>
    <property type="match status" value="1"/>
</dbReference>
<evidence type="ECO:0000256" key="4">
    <source>
        <dbReference type="ARBA" id="ARBA00022840"/>
    </source>
</evidence>
<evidence type="ECO:0000256" key="2">
    <source>
        <dbReference type="ARBA" id="ARBA00022801"/>
    </source>
</evidence>
<dbReference type="GO" id="GO:0004386">
    <property type="term" value="F:helicase activity"/>
    <property type="evidence" value="ECO:0007669"/>
    <property type="project" value="UniProtKB-KW"/>
</dbReference>
<dbReference type="GO" id="GO:0016787">
    <property type="term" value="F:hydrolase activity"/>
    <property type="evidence" value="ECO:0007669"/>
    <property type="project" value="UniProtKB-KW"/>
</dbReference>
<dbReference type="PROSITE" id="PS51194">
    <property type="entry name" value="HELICASE_CTER"/>
    <property type="match status" value="1"/>
</dbReference>
<feature type="non-terminal residue" evidence="9">
    <location>
        <position position="1"/>
    </location>
</feature>
<keyword evidence="2" id="KW-0378">Hydrolase</keyword>
<accession>A0A7L0VXX2</accession>
<feature type="region of interest" description="Disordered" evidence="5">
    <location>
        <begin position="668"/>
        <end position="697"/>
    </location>
</feature>
<evidence type="ECO:0000313" key="9">
    <source>
        <dbReference type="EMBL" id="NXL83780.1"/>
    </source>
</evidence>
<keyword evidence="1" id="KW-0547">Nucleotide-binding</keyword>
<dbReference type="InterPro" id="IPR001650">
    <property type="entry name" value="Helicase_C-like"/>
</dbReference>
<dbReference type="PANTHER" id="PTHR18934">
    <property type="entry name" value="ATP-DEPENDENT RNA HELICASE"/>
    <property type="match status" value="1"/>
</dbReference>
<sequence length="881" mass="98009">QVSYQVRFDTTRSPSTKILFLTEGLLLRQAQRDPTLAAYQVLVVDEVHERHLHADVLLGVLRRLLPARPGLRLLLMSATVNIGLFAGYFGGAPVVQVPGRSFPISVVYEPIPKEETGEKTGKSERLDPQPYLRVLQAIDHRYPAEERGDLLVFLSGVAEIGAVLEAAQVYAARTQRWVVLPLHSTLSVAEQDKVFDVPPPGVRKCILATNIAETSVTIDGVRFVLDSGKVKEMSYDPQAKLQRLQEFWISRASAEQRKGRAGRTGPGVCYRLYSEADYEAAPPYPVPEIQRVALDSLKSMGLGDPRTFPFLEPPPASSLETAVRYLRDQGALDDAEELTPIGTLLAQLPVDVGVGKMLVLGSLFDLAEPTLTVAAVLSVPSPFLRLSDPDRAAARRPLESPHGDPLTLLNAFNEWVKVKSERSGSSRKWCRRRGLEEHRLYEAANLRRQFQELLRDHGLLEASSTQPSDAYGRQSRRRERRELRRLYRSHAETQGRKRKVLRLRDGTAASSGEEEEEGDAHASKERGIDIQDVKFKLRHDVDELQAASSSVLTPSELALLKLVLCRGLYPQLALPDPLNDGRKDSDQIFHTKSKQGIVLHPTSVFATNPELLHAKKGRDRGGTKEEGLSSQHQLLAFVSLLETNKPYLVNCVRVPALQEALGPTWSSGGSLWAPGARRGGPTPSRAPADVGERPPWTRLRCRPPTPKPCFEFQADQGGIWGIVVIPGHLPRHPCTSLQVPYRLSQLTALQQRSLYVGPQTVAATPLLPGLFQGMEMEPHEVKGGYRVTEFLTYNCLATDTDLYCECLRSFWTCPRCGFHAPLTPMERICHEGACRDPEPPDEDEPPSCPQPSALCRPYYCDLCQKDFSLTPTEILRHKKQH</sequence>
<dbReference type="InterPro" id="IPR027417">
    <property type="entry name" value="P-loop_NTPase"/>
</dbReference>
<keyword evidence="6" id="KW-0812">Transmembrane</keyword>
<dbReference type="OrthoDB" id="9111495at2759"/>
<dbReference type="PANTHER" id="PTHR18934:SF221">
    <property type="entry name" value="ATP-DEPENDENT RNA HELICASE DHX34-RELATED"/>
    <property type="match status" value="1"/>
</dbReference>
<feature type="region of interest" description="Disordered" evidence="5">
    <location>
        <begin position="484"/>
        <end position="525"/>
    </location>
</feature>
<evidence type="ECO:0000256" key="5">
    <source>
        <dbReference type="SAM" id="MobiDB-lite"/>
    </source>
</evidence>
<evidence type="ECO:0000259" key="7">
    <source>
        <dbReference type="PROSITE" id="PS51192"/>
    </source>
</evidence>
<dbReference type="SMART" id="SM00490">
    <property type="entry name" value="HELICc"/>
    <property type="match status" value="1"/>
</dbReference>
<dbReference type="Pfam" id="PF00271">
    <property type="entry name" value="Helicase_C"/>
    <property type="match status" value="1"/>
</dbReference>
<dbReference type="Gene3D" id="1.20.120.1080">
    <property type="match status" value="1"/>
</dbReference>
<dbReference type="InterPro" id="IPR056382">
    <property type="entry name" value="DHX34_Znf-C2H2"/>
</dbReference>
<evidence type="ECO:0000256" key="3">
    <source>
        <dbReference type="ARBA" id="ARBA00022806"/>
    </source>
</evidence>
<dbReference type="InterPro" id="IPR014001">
    <property type="entry name" value="Helicase_ATP-bd"/>
</dbReference>
<dbReference type="GO" id="GO:0005524">
    <property type="term" value="F:ATP binding"/>
    <property type="evidence" value="ECO:0007669"/>
    <property type="project" value="UniProtKB-KW"/>
</dbReference>
<reference evidence="9 10" key="1">
    <citation type="submission" date="2019-09" db="EMBL/GenBank/DDBJ databases">
        <title>Bird 10,000 Genomes (B10K) Project - Family phase.</title>
        <authorList>
            <person name="Zhang G."/>
        </authorList>
    </citation>
    <scope>NUCLEOTIDE SEQUENCE [LARGE SCALE GENOMIC DNA]</scope>
    <source>
        <strain evidence="9">B10K-DU-001-39</strain>
        <tissue evidence="9">Muscle</tissue>
    </source>
</reference>
<organism evidence="9 10">
    <name type="scientific">Alectura lathami</name>
    <name type="common">Australian brush turkey</name>
    <dbReference type="NCBI Taxonomy" id="81907"/>
    <lineage>
        <taxon>Eukaryota</taxon>
        <taxon>Metazoa</taxon>
        <taxon>Chordata</taxon>
        <taxon>Craniata</taxon>
        <taxon>Vertebrata</taxon>
        <taxon>Euteleostomi</taxon>
        <taxon>Archelosauria</taxon>
        <taxon>Archosauria</taxon>
        <taxon>Dinosauria</taxon>
        <taxon>Saurischia</taxon>
        <taxon>Theropoda</taxon>
        <taxon>Coelurosauria</taxon>
        <taxon>Aves</taxon>
        <taxon>Neognathae</taxon>
        <taxon>Galloanserae</taxon>
        <taxon>Galliformes</taxon>
        <taxon>Megapodiidae</taxon>
        <taxon>Alectura</taxon>
    </lineage>
</organism>
<dbReference type="GO" id="GO:0003723">
    <property type="term" value="F:RNA binding"/>
    <property type="evidence" value="ECO:0007669"/>
    <property type="project" value="TreeGrafter"/>
</dbReference>
<dbReference type="InterPro" id="IPR011709">
    <property type="entry name" value="DEAD-box_helicase_OB_fold"/>
</dbReference>
<proteinExistence type="predicted"/>
<dbReference type="Pfam" id="PF04408">
    <property type="entry name" value="WHD_HA2"/>
    <property type="match status" value="1"/>
</dbReference>
<dbReference type="CDD" id="cd18791">
    <property type="entry name" value="SF2_C_RHA"/>
    <property type="match status" value="1"/>
</dbReference>
<keyword evidence="6" id="KW-0472">Membrane</keyword>
<feature type="region of interest" description="Disordered" evidence="5">
    <location>
        <begin position="459"/>
        <end position="478"/>
    </location>
</feature>
<name>A0A7L0VXX2_ALELA</name>
<evidence type="ECO:0000259" key="8">
    <source>
        <dbReference type="PROSITE" id="PS51194"/>
    </source>
</evidence>
<dbReference type="Gene3D" id="3.40.50.300">
    <property type="entry name" value="P-loop containing nucleotide triphosphate hydrolases"/>
    <property type="match status" value="2"/>
</dbReference>
<comment type="caution">
    <text evidence="9">The sequence shown here is derived from an EMBL/GenBank/DDBJ whole genome shotgun (WGS) entry which is preliminary data.</text>
</comment>
<dbReference type="InterPro" id="IPR007502">
    <property type="entry name" value="Helicase-assoc_dom"/>
</dbReference>
<protein>
    <submittedName>
        <fullName evidence="9">DHX34 helicase</fullName>
    </submittedName>
</protein>
<evidence type="ECO:0000256" key="1">
    <source>
        <dbReference type="ARBA" id="ARBA00022741"/>
    </source>
</evidence>
<evidence type="ECO:0000256" key="6">
    <source>
        <dbReference type="SAM" id="Phobius"/>
    </source>
</evidence>
<evidence type="ECO:0000313" key="10">
    <source>
        <dbReference type="Proteomes" id="UP000562322"/>
    </source>
</evidence>
<dbReference type="InterPro" id="IPR048333">
    <property type="entry name" value="HA2_WH"/>
</dbReference>
<feature type="transmembrane region" description="Helical" evidence="6">
    <location>
        <begin position="71"/>
        <end position="91"/>
    </location>
</feature>
<dbReference type="PROSITE" id="PS51192">
    <property type="entry name" value="HELICASE_ATP_BIND_1"/>
    <property type="match status" value="1"/>
</dbReference>
<keyword evidence="10" id="KW-1185">Reference proteome</keyword>
<dbReference type="AlphaFoldDB" id="A0A7L0VXX2"/>
<dbReference type="FunFam" id="3.40.50.300:FF:000540">
    <property type="entry name" value="probable ATP-dependent RNA helicase DHX34"/>
    <property type="match status" value="1"/>
</dbReference>
<gene>
    <name evidence="9" type="primary">Dhx34</name>
    <name evidence="9" type="ORF">ALELAT_R14695</name>
</gene>
<feature type="domain" description="Helicase ATP-binding" evidence="7">
    <location>
        <begin position="1"/>
        <end position="98"/>
    </location>
</feature>
<feature type="domain" description="Helicase C-terminal" evidence="8">
    <location>
        <begin position="137"/>
        <end position="306"/>
    </location>
</feature>